<sequence>MMLIYHFVELYFIATNYVWCFPPPGHCDNIQCGFPLCPPGVDLVLKPGACCPGCAVECDQIHCDWPDCGDAWPETKPAARIYEGLYCDWPDYGTSTPQFKPH</sequence>
<dbReference type="Proteomes" id="UP001164746">
    <property type="component" value="Chromosome 15"/>
</dbReference>
<feature type="non-terminal residue" evidence="2">
    <location>
        <position position="102"/>
    </location>
</feature>
<keyword evidence="3" id="KW-1185">Reference proteome</keyword>
<evidence type="ECO:0000256" key="1">
    <source>
        <dbReference type="SAM" id="SignalP"/>
    </source>
</evidence>
<proteinExistence type="predicted"/>
<reference evidence="2" key="1">
    <citation type="submission" date="2022-11" db="EMBL/GenBank/DDBJ databases">
        <title>Centuries of genome instability and evolution in soft-shell clam transmissible cancer (bioRxiv).</title>
        <authorList>
            <person name="Hart S.F.M."/>
            <person name="Yonemitsu M.A."/>
            <person name="Giersch R.M."/>
            <person name="Beal B.F."/>
            <person name="Arriagada G."/>
            <person name="Davis B.W."/>
            <person name="Ostrander E.A."/>
            <person name="Goff S.P."/>
            <person name="Metzger M.J."/>
        </authorList>
    </citation>
    <scope>NUCLEOTIDE SEQUENCE</scope>
    <source>
        <strain evidence="2">MELC-2E11</strain>
        <tissue evidence="2">Siphon/mantle</tissue>
    </source>
</reference>
<feature type="chain" id="PRO_5045701212" evidence="1">
    <location>
        <begin position="21"/>
        <end position="102"/>
    </location>
</feature>
<organism evidence="2 3">
    <name type="scientific">Mya arenaria</name>
    <name type="common">Soft-shell clam</name>
    <dbReference type="NCBI Taxonomy" id="6604"/>
    <lineage>
        <taxon>Eukaryota</taxon>
        <taxon>Metazoa</taxon>
        <taxon>Spiralia</taxon>
        <taxon>Lophotrochozoa</taxon>
        <taxon>Mollusca</taxon>
        <taxon>Bivalvia</taxon>
        <taxon>Autobranchia</taxon>
        <taxon>Heteroconchia</taxon>
        <taxon>Euheterodonta</taxon>
        <taxon>Imparidentia</taxon>
        <taxon>Neoheterodontei</taxon>
        <taxon>Myida</taxon>
        <taxon>Myoidea</taxon>
        <taxon>Myidae</taxon>
        <taxon>Mya</taxon>
    </lineage>
</organism>
<accession>A0ABY7G417</accession>
<evidence type="ECO:0000313" key="2">
    <source>
        <dbReference type="EMBL" id="WAR28062.1"/>
    </source>
</evidence>
<keyword evidence="1" id="KW-0732">Signal</keyword>
<dbReference type="EMBL" id="CP111026">
    <property type="protein sequence ID" value="WAR28062.1"/>
    <property type="molecule type" value="Genomic_DNA"/>
</dbReference>
<evidence type="ECO:0000313" key="3">
    <source>
        <dbReference type="Proteomes" id="UP001164746"/>
    </source>
</evidence>
<gene>
    <name evidence="2" type="ORF">MAR_013766</name>
</gene>
<protein>
    <submittedName>
        <fullName evidence="2">Uncharacterized protein</fullName>
    </submittedName>
</protein>
<name>A0ABY7G417_MYAAR</name>
<feature type="signal peptide" evidence="1">
    <location>
        <begin position="1"/>
        <end position="20"/>
    </location>
</feature>